<gene>
    <name evidence="1" type="ORF">CWS72_13260</name>
</gene>
<evidence type="ECO:0000313" key="2">
    <source>
        <dbReference type="Proteomes" id="UP000233293"/>
    </source>
</evidence>
<protein>
    <recommendedName>
        <fullName evidence="3">Chemotaxis protein CheZ</fullName>
    </recommendedName>
</protein>
<dbReference type="RefSeq" id="WP_101251095.1">
    <property type="nucleotide sequence ID" value="NZ_PIUM01000014.1"/>
</dbReference>
<keyword evidence="2" id="KW-1185">Reference proteome</keyword>
<sequence>MQDTDIHPEDNRQPVTAAQLAALAARLEAMHTFTIERIKEVRADVAGSVELNDMSSSEVLDKIGDLLSQVTARPNIEDVGGPGQEIEAVIRLNAEAANRIMDAAEHVSELIDTDGVPSEIRFAVLNHVTAIFEACGFQDLTGQRIQRALKTLRSIEESVLGRKIADAPPDDKVNQAHVDQVFSEKTDSPPAKEIGQADIDALFG</sequence>
<dbReference type="AlphaFoldDB" id="A0A2N3PUI3"/>
<dbReference type="SUPFAM" id="SSF75708">
    <property type="entry name" value="Chemotaxis phosphatase CheZ"/>
    <property type="match status" value="1"/>
</dbReference>
<evidence type="ECO:0000313" key="1">
    <source>
        <dbReference type="EMBL" id="PKU24064.1"/>
    </source>
</evidence>
<organism evidence="1 2">
    <name type="scientific">Telmatospirillum siberiense</name>
    <dbReference type="NCBI Taxonomy" id="382514"/>
    <lineage>
        <taxon>Bacteria</taxon>
        <taxon>Pseudomonadati</taxon>
        <taxon>Pseudomonadota</taxon>
        <taxon>Alphaproteobacteria</taxon>
        <taxon>Rhodospirillales</taxon>
        <taxon>Rhodospirillaceae</taxon>
        <taxon>Telmatospirillum</taxon>
    </lineage>
</organism>
<dbReference type="Proteomes" id="UP000233293">
    <property type="component" value="Unassembled WGS sequence"/>
</dbReference>
<dbReference type="EMBL" id="PIUM01000014">
    <property type="protein sequence ID" value="PKU24064.1"/>
    <property type="molecule type" value="Genomic_DNA"/>
</dbReference>
<comment type="caution">
    <text evidence="1">The sequence shown here is derived from an EMBL/GenBank/DDBJ whole genome shotgun (WGS) entry which is preliminary data.</text>
</comment>
<name>A0A2N3PUI3_9PROT</name>
<proteinExistence type="predicted"/>
<accession>A0A2N3PUI3</accession>
<reference evidence="2" key="1">
    <citation type="submission" date="2017-12" db="EMBL/GenBank/DDBJ databases">
        <title>Draft genome sequence of Telmatospirillum siberiense 26-4b1T, an acidotolerant peatland alphaproteobacterium potentially involved in sulfur cycling.</title>
        <authorList>
            <person name="Hausmann B."/>
            <person name="Pjevac P."/>
            <person name="Schreck K."/>
            <person name="Herbold C.W."/>
            <person name="Daims H."/>
            <person name="Wagner M."/>
            <person name="Pester M."/>
            <person name="Loy A."/>
        </authorList>
    </citation>
    <scope>NUCLEOTIDE SEQUENCE [LARGE SCALE GENOMIC DNA]</scope>
    <source>
        <strain evidence="2">26-4b1</strain>
    </source>
</reference>
<dbReference type="OrthoDB" id="7269965at2"/>
<dbReference type="Gene3D" id="1.10.287.500">
    <property type="entry name" value="Helix hairpin bin"/>
    <property type="match status" value="1"/>
</dbReference>
<evidence type="ECO:0008006" key="3">
    <source>
        <dbReference type="Google" id="ProtNLM"/>
    </source>
</evidence>